<comment type="function">
    <text evidence="5 6">Structural component of flagellum, the bacterial motility apparatus. Part of the rod structure of flagellar basal body.</text>
</comment>
<gene>
    <name evidence="8" type="primary">flgB</name>
    <name evidence="8" type="ORF">QNH39_11420</name>
</gene>
<evidence type="ECO:0000256" key="1">
    <source>
        <dbReference type="ARBA" id="ARBA00004117"/>
    </source>
</evidence>
<dbReference type="RefSeq" id="WP_066086213.1">
    <property type="nucleotide sequence ID" value="NZ_CP126114.1"/>
</dbReference>
<evidence type="ECO:0000313" key="9">
    <source>
        <dbReference type="Proteomes" id="UP001178288"/>
    </source>
</evidence>
<evidence type="ECO:0000259" key="7">
    <source>
        <dbReference type="Pfam" id="PF00460"/>
    </source>
</evidence>
<protein>
    <recommendedName>
        <fullName evidence="3 6">Flagellar basal body rod protein FlgB</fullName>
    </recommendedName>
</protein>
<comment type="subunit">
    <text evidence="6">The basal body constitutes a major portion of the flagellar organelle and consists of a number of rings mounted on a central rod.</text>
</comment>
<dbReference type="PIRSF" id="PIRSF002889">
    <property type="entry name" value="Rod_FlgB"/>
    <property type="match status" value="1"/>
</dbReference>
<dbReference type="PROSITE" id="PS00588">
    <property type="entry name" value="FLAGELLA_BB_ROD"/>
    <property type="match status" value="1"/>
</dbReference>
<evidence type="ECO:0000256" key="5">
    <source>
        <dbReference type="ARBA" id="ARBA00024934"/>
    </source>
</evidence>
<dbReference type="EMBL" id="CP126114">
    <property type="protein sequence ID" value="WHY88402.1"/>
    <property type="molecule type" value="Genomic_DNA"/>
</dbReference>
<dbReference type="InterPro" id="IPR006300">
    <property type="entry name" value="FlgB"/>
</dbReference>
<dbReference type="PANTHER" id="PTHR30435">
    <property type="entry name" value="FLAGELLAR PROTEIN"/>
    <property type="match status" value="1"/>
</dbReference>
<dbReference type="GO" id="GO:0030694">
    <property type="term" value="C:bacterial-type flagellum basal body, rod"/>
    <property type="evidence" value="ECO:0007669"/>
    <property type="project" value="InterPro"/>
</dbReference>
<evidence type="ECO:0000256" key="4">
    <source>
        <dbReference type="ARBA" id="ARBA00023143"/>
    </source>
</evidence>
<reference evidence="8" key="1">
    <citation type="submission" date="2023-05" db="EMBL/GenBank/DDBJ databases">
        <title>Comparative genomics of Bacillaceae isolates and their secondary metabolite potential.</title>
        <authorList>
            <person name="Song L."/>
            <person name="Nielsen L.J."/>
            <person name="Mohite O."/>
            <person name="Xu X."/>
            <person name="Weber T."/>
            <person name="Kovacs A.T."/>
        </authorList>
    </citation>
    <scope>NUCLEOTIDE SEQUENCE</scope>
    <source>
        <strain evidence="8">XLM17</strain>
    </source>
</reference>
<sequence length="128" mass="14319">MSQIIGIMSQALDASSLRQKAISNNIANADTPNYKPQRVSFEDMLQQEIHSSFSGKRTNEKHIAIGHGSTIPSPKLVNEHTVMRNNGNGVDLDFEMTEMSKNSLWYQSLAYGMNEEFNLLKMSIKGRG</sequence>
<keyword evidence="4 6" id="KW-0975">Bacterial flagellum</keyword>
<name>A0AA95MQE4_9BACI</name>
<dbReference type="PANTHER" id="PTHR30435:SF12">
    <property type="entry name" value="FLAGELLAR BASAL BODY ROD PROTEIN FLGB"/>
    <property type="match status" value="1"/>
</dbReference>
<evidence type="ECO:0000256" key="3">
    <source>
        <dbReference type="ARBA" id="ARBA00014376"/>
    </source>
</evidence>
<dbReference type="InterPro" id="IPR019776">
    <property type="entry name" value="Flagellar_basal_body_rod_CS"/>
</dbReference>
<dbReference type="InterPro" id="IPR001444">
    <property type="entry name" value="Flag_bb_rod_N"/>
</dbReference>
<evidence type="ECO:0000313" key="8">
    <source>
        <dbReference type="EMBL" id="WHY88402.1"/>
    </source>
</evidence>
<dbReference type="GO" id="GO:0071978">
    <property type="term" value="P:bacterial-type flagellum-dependent swarming motility"/>
    <property type="evidence" value="ECO:0007669"/>
    <property type="project" value="TreeGrafter"/>
</dbReference>
<keyword evidence="8" id="KW-0966">Cell projection</keyword>
<keyword evidence="9" id="KW-1185">Reference proteome</keyword>
<dbReference type="AlphaFoldDB" id="A0AA95MQE4"/>
<dbReference type="Proteomes" id="UP001178288">
    <property type="component" value="Chromosome"/>
</dbReference>
<dbReference type="KEGG" id="nnv:QNH39_11420"/>
<feature type="domain" description="Flagellar basal body rod protein N-terminal" evidence="7">
    <location>
        <begin position="10"/>
        <end position="35"/>
    </location>
</feature>
<comment type="subcellular location">
    <subcellularLocation>
        <location evidence="1 6">Bacterial flagellum basal body</location>
    </subcellularLocation>
</comment>
<keyword evidence="8" id="KW-0969">Cilium</keyword>
<dbReference type="NCBIfam" id="TIGR01396">
    <property type="entry name" value="FlgB"/>
    <property type="match status" value="1"/>
</dbReference>
<proteinExistence type="inferred from homology"/>
<accession>A0AA95MQE4</accession>
<evidence type="ECO:0000256" key="6">
    <source>
        <dbReference type="PIRNR" id="PIRNR002889"/>
    </source>
</evidence>
<evidence type="ECO:0000256" key="2">
    <source>
        <dbReference type="ARBA" id="ARBA00009677"/>
    </source>
</evidence>
<organism evidence="8 9">
    <name type="scientific">Neobacillus novalis</name>
    <dbReference type="NCBI Taxonomy" id="220687"/>
    <lineage>
        <taxon>Bacteria</taxon>
        <taxon>Bacillati</taxon>
        <taxon>Bacillota</taxon>
        <taxon>Bacilli</taxon>
        <taxon>Bacillales</taxon>
        <taxon>Bacillaceae</taxon>
        <taxon>Neobacillus</taxon>
    </lineage>
</organism>
<dbReference type="Pfam" id="PF00460">
    <property type="entry name" value="Flg_bb_rod"/>
    <property type="match status" value="1"/>
</dbReference>
<keyword evidence="8" id="KW-0282">Flagellum</keyword>
<comment type="similarity">
    <text evidence="2 6">Belongs to the flagella basal body rod proteins family.</text>
</comment>